<evidence type="ECO:0000313" key="4">
    <source>
        <dbReference type="EMBL" id="MEP0817399.1"/>
    </source>
</evidence>
<reference evidence="4 5" key="1">
    <citation type="submission" date="2022-04" db="EMBL/GenBank/DDBJ databases">
        <title>Positive selection, recombination, and allopatry shape intraspecific diversity of widespread and dominant cyanobacteria.</title>
        <authorList>
            <person name="Wei J."/>
            <person name="Shu W."/>
            <person name="Hu C."/>
        </authorList>
    </citation>
    <scope>NUCLEOTIDE SEQUENCE [LARGE SCALE GENOMIC DNA]</scope>
    <source>
        <strain evidence="4 5">GB2-A4</strain>
    </source>
</reference>
<dbReference type="Proteomes" id="UP001464891">
    <property type="component" value="Unassembled WGS sequence"/>
</dbReference>
<dbReference type="PANTHER" id="PTHR43156">
    <property type="entry name" value="STAGE II SPORULATION PROTEIN E-RELATED"/>
    <property type="match status" value="1"/>
</dbReference>
<keyword evidence="5" id="KW-1185">Reference proteome</keyword>
<dbReference type="InterPro" id="IPR001789">
    <property type="entry name" value="Sig_transdc_resp-reg_receiver"/>
</dbReference>
<keyword evidence="1" id="KW-0378">Hydrolase</keyword>
<dbReference type="Gene3D" id="3.40.50.2300">
    <property type="match status" value="1"/>
</dbReference>
<dbReference type="InterPro" id="IPR036457">
    <property type="entry name" value="PPM-type-like_dom_sf"/>
</dbReference>
<dbReference type="SMART" id="SM00448">
    <property type="entry name" value="REC"/>
    <property type="match status" value="1"/>
</dbReference>
<protein>
    <submittedName>
        <fullName evidence="4">SpoIIE family protein phosphatase</fullName>
    </submittedName>
</protein>
<evidence type="ECO:0000256" key="1">
    <source>
        <dbReference type="ARBA" id="ARBA00022801"/>
    </source>
</evidence>
<dbReference type="EMBL" id="JAMPKM010000004">
    <property type="protein sequence ID" value="MEP0817399.1"/>
    <property type="molecule type" value="Genomic_DNA"/>
</dbReference>
<sequence>MPRILVIDDDPVIRLVLMRNLQKQGYEVALARNGEEGSELASQLRPALIICDWMMPGRDGLEVCRQVKANPDLSTTFFILLTSRGEVEDRVRGLDSGADDFLSKPIEMNELKARVRAGLRLHQLTQDLQTQKQLLEAELAEAADYVRSLLPPPLLGPPAINTCFIPSRQLGGDCFDYFWLDPDYLAIYLLDVSGHGLGSALPSISVLNLLRSQSLPGVNFYLPDRVLTGLNETFQMSGHNERYFTIWYGVYNKTKRQLVYASAGHPPAILISGEADATTTAKRLKTAGLPIGMFSDAQYVSDRCEVEAGSSLYIFSDGIYEINQPDGETWTLDGFVGLLSDLSQANNISLDTVLGSVRAIGAKETFDDDLSLLQVSFAQGSP</sequence>
<name>A0ABV0J6Z8_9CYAN</name>
<evidence type="ECO:0000313" key="5">
    <source>
        <dbReference type="Proteomes" id="UP001464891"/>
    </source>
</evidence>
<keyword evidence="2" id="KW-0597">Phosphoprotein</keyword>
<dbReference type="InterPro" id="IPR001932">
    <property type="entry name" value="PPM-type_phosphatase-like_dom"/>
</dbReference>
<dbReference type="SMART" id="SM00331">
    <property type="entry name" value="PP2C_SIG"/>
    <property type="match status" value="1"/>
</dbReference>
<comment type="caution">
    <text evidence="4">The sequence shown here is derived from an EMBL/GenBank/DDBJ whole genome shotgun (WGS) entry which is preliminary data.</text>
</comment>
<dbReference type="InterPro" id="IPR011006">
    <property type="entry name" value="CheY-like_superfamily"/>
</dbReference>
<feature type="domain" description="Response regulatory" evidence="3">
    <location>
        <begin position="3"/>
        <end position="119"/>
    </location>
</feature>
<dbReference type="PROSITE" id="PS50110">
    <property type="entry name" value="RESPONSE_REGULATORY"/>
    <property type="match status" value="1"/>
</dbReference>
<dbReference type="Gene3D" id="3.60.40.10">
    <property type="entry name" value="PPM-type phosphatase domain"/>
    <property type="match status" value="1"/>
</dbReference>
<evidence type="ECO:0000256" key="2">
    <source>
        <dbReference type="PROSITE-ProRule" id="PRU00169"/>
    </source>
</evidence>
<dbReference type="RefSeq" id="WP_190438456.1">
    <property type="nucleotide sequence ID" value="NZ_JAMPKM010000004.1"/>
</dbReference>
<evidence type="ECO:0000259" key="3">
    <source>
        <dbReference type="PROSITE" id="PS50110"/>
    </source>
</evidence>
<gene>
    <name evidence="4" type="ORF">NC998_09860</name>
</gene>
<feature type="modified residue" description="4-aspartylphosphate" evidence="2">
    <location>
        <position position="52"/>
    </location>
</feature>
<dbReference type="Pfam" id="PF07228">
    <property type="entry name" value="SpoIIE"/>
    <property type="match status" value="1"/>
</dbReference>
<accession>A0ABV0J6Z8</accession>
<organism evidence="4 5">
    <name type="scientific">Trichocoleus desertorum GB2-A4</name>
    <dbReference type="NCBI Taxonomy" id="2933944"/>
    <lineage>
        <taxon>Bacteria</taxon>
        <taxon>Bacillati</taxon>
        <taxon>Cyanobacteriota</taxon>
        <taxon>Cyanophyceae</taxon>
        <taxon>Leptolyngbyales</taxon>
        <taxon>Trichocoleusaceae</taxon>
        <taxon>Trichocoleus</taxon>
    </lineage>
</organism>
<dbReference type="InterPro" id="IPR052016">
    <property type="entry name" value="Bact_Sigma-Reg"/>
</dbReference>
<dbReference type="SUPFAM" id="SSF52172">
    <property type="entry name" value="CheY-like"/>
    <property type="match status" value="1"/>
</dbReference>
<dbReference type="PANTHER" id="PTHR43156:SF2">
    <property type="entry name" value="STAGE II SPORULATION PROTEIN E"/>
    <property type="match status" value="1"/>
</dbReference>
<dbReference type="Pfam" id="PF00072">
    <property type="entry name" value="Response_reg"/>
    <property type="match status" value="1"/>
</dbReference>
<proteinExistence type="predicted"/>